<protein>
    <submittedName>
        <fullName evidence="3">Uncharacterized protein</fullName>
    </submittedName>
</protein>
<keyword evidence="4" id="KW-1185">Reference proteome</keyword>
<accession>A0A9N9T7U8</accession>
<dbReference type="Gene3D" id="1.25.10.10">
    <property type="entry name" value="Leucine-rich Repeat Variant"/>
    <property type="match status" value="1"/>
</dbReference>
<gene>
    <name evidence="3" type="ORF">DIABBA_LOCUS9251</name>
</gene>
<dbReference type="PANTHER" id="PTHR12696">
    <property type="entry name" value="TIP120"/>
    <property type="match status" value="1"/>
</dbReference>
<dbReference type="OrthoDB" id="6260732at2759"/>
<dbReference type="InterPro" id="IPR016024">
    <property type="entry name" value="ARM-type_fold"/>
</dbReference>
<keyword evidence="2" id="KW-0833">Ubl conjugation pathway</keyword>
<organism evidence="3 4">
    <name type="scientific">Diabrotica balteata</name>
    <name type="common">Banded cucumber beetle</name>
    <dbReference type="NCBI Taxonomy" id="107213"/>
    <lineage>
        <taxon>Eukaryota</taxon>
        <taxon>Metazoa</taxon>
        <taxon>Ecdysozoa</taxon>
        <taxon>Arthropoda</taxon>
        <taxon>Hexapoda</taxon>
        <taxon>Insecta</taxon>
        <taxon>Pterygota</taxon>
        <taxon>Neoptera</taxon>
        <taxon>Endopterygota</taxon>
        <taxon>Coleoptera</taxon>
        <taxon>Polyphaga</taxon>
        <taxon>Cucujiformia</taxon>
        <taxon>Chrysomeloidea</taxon>
        <taxon>Chrysomelidae</taxon>
        <taxon>Galerucinae</taxon>
        <taxon>Diabroticina</taxon>
        <taxon>Diabroticites</taxon>
        <taxon>Diabrotica</taxon>
    </lineage>
</organism>
<dbReference type="Proteomes" id="UP001153709">
    <property type="component" value="Chromosome 6"/>
</dbReference>
<evidence type="ECO:0000256" key="2">
    <source>
        <dbReference type="ARBA" id="ARBA00022786"/>
    </source>
</evidence>
<dbReference type="GO" id="GO:0010265">
    <property type="term" value="P:SCF complex assembly"/>
    <property type="evidence" value="ECO:0007669"/>
    <property type="project" value="InterPro"/>
</dbReference>
<evidence type="ECO:0000313" key="4">
    <source>
        <dbReference type="Proteomes" id="UP001153709"/>
    </source>
</evidence>
<dbReference type="InterPro" id="IPR039852">
    <property type="entry name" value="CAND1/CAND2"/>
</dbReference>
<dbReference type="InterPro" id="IPR011989">
    <property type="entry name" value="ARM-like"/>
</dbReference>
<proteinExistence type="predicted"/>
<reference evidence="3" key="1">
    <citation type="submission" date="2022-01" db="EMBL/GenBank/DDBJ databases">
        <authorList>
            <person name="King R."/>
        </authorList>
    </citation>
    <scope>NUCLEOTIDE SEQUENCE</scope>
</reference>
<dbReference type="AlphaFoldDB" id="A0A9N9T7U8"/>
<keyword evidence="1" id="KW-0677">Repeat</keyword>
<evidence type="ECO:0000313" key="3">
    <source>
        <dbReference type="EMBL" id="CAG9836137.1"/>
    </source>
</evidence>
<sequence length="90" mass="10477">MITDQPHPIDDLLPECIGEFLATLQDQNLHVRRIALEAFSRVVQNKPSLVNDQLYNYLDIIYQQVALKPTVISEVEQIDYYLEVRKAAYE</sequence>
<name>A0A9N9T7U8_DIABA</name>
<dbReference type="EMBL" id="OU898281">
    <property type="protein sequence ID" value="CAG9836137.1"/>
    <property type="molecule type" value="Genomic_DNA"/>
</dbReference>
<dbReference type="SUPFAM" id="SSF48371">
    <property type="entry name" value="ARM repeat"/>
    <property type="match status" value="1"/>
</dbReference>
<evidence type="ECO:0000256" key="1">
    <source>
        <dbReference type="ARBA" id="ARBA00022737"/>
    </source>
</evidence>